<sequence length="196" mass="22040">MPETSTADRTETTTDTTCHLLRLPSELRNRIYHMVIPPEDANSNLLRFQYKTLKPRPLRRTTPCPPALASTCKQIRSELLSERYGRHTFTLWGPHSGHALDRLAGRAKSWLPYVHSIEARIIIRVVGTFWGYLFVKGHLTDTGDILATYQLPTSSPEPTHCTCIFARAARAVNAGSVGSPEDTALVRFFKALHSTR</sequence>
<dbReference type="InterPro" id="IPR038883">
    <property type="entry name" value="AN11006-like"/>
</dbReference>
<name>A0AAV9P304_9PEZI</name>
<protein>
    <recommendedName>
        <fullName evidence="1">2EXR domain-containing protein</fullName>
    </recommendedName>
</protein>
<dbReference type="RefSeq" id="XP_064656880.1">
    <property type="nucleotide sequence ID" value="XM_064805038.1"/>
</dbReference>
<feature type="domain" description="2EXR" evidence="1">
    <location>
        <begin position="22"/>
        <end position="85"/>
    </location>
</feature>
<organism evidence="2 3">
    <name type="scientific">Saxophila tyrrhenica</name>
    <dbReference type="NCBI Taxonomy" id="1690608"/>
    <lineage>
        <taxon>Eukaryota</taxon>
        <taxon>Fungi</taxon>
        <taxon>Dikarya</taxon>
        <taxon>Ascomycota</taxon>
        <taxon>Pezizomycotina</taxon>
        <taxon>Dothideomycetes</taxon>
        <taxon>Dothideomycetidae</taxon>
        <taxon>Mycosphaerellales</taxon>
        <taxon>Extremaceae</taxon>
        <taxon>Saxophila</taxon>
    </lineage>
</organism>
<gene>
    <name evidence="2" type="ORF">LTR77_007802</name>
</gene>
<dbReference type="AlphaFoldDB" id="A0AAV9P304"/>
<evidence type="ECO:0000259" key="1">
    <source>
        <dbReference type="Pfam" id="PF20150"/>
    </source>
</evidence>
<dbReference type="InterPro" id="IPR045518">
    <property type="entry name" value="2EXR"/>
</dbReference>
<keyword evidence="3" id="KW-1185">Reference proteome</keyword>
<evidence type="ECO:0000313" key="3">
    <source>
        <dbReference type="Proteomes" id="UP001337655"/>
    </source>
</evidence>
<dbReference type="Proteomes" id="UP001337655">
    <property type="component" value="Unassembled WGS sequence"/>
</dbReference>
<dbReference type="Pfam" id="PF20150">
    <property type="entry name" value="2EXR"/>
    <property type="match status" value="1"/>
</dbReference>
<dbReference type="PANTHER" id="PTHR42085">
    <property type="entry name" value="F-BOX DOMAIN-CONTAINING PROTEIN"/>
    <property type="match status" value="1"/>
</dbReference>
<reference evidence="2 3" key="1">
    <citation type="submission" date="2023-08" db="EMBL/GenBank/DDBJ databases">
        <title>Black Yeasts Isolated from many extreme environments.</title>
        <authorList>
            <person name="Coleine C."/>
            <person name="Stajich J.E."/>
            <person name="Selbmann L."/>
        </authorList>
    </citation>
    <scope>NUCLEOTIDE SEQUENCE [LARGE SCALE GENOMIC DNA]</scope>
    <source>
        <strain evidence="2 3">CCFEE 5935</strain>
    </source>
</reference>
<dbReference type="PANTHER" id="PTHR42085:SF1">
    <property type="entry name" value="F-BOX DOMAIN-CONTAINING PROTEIN"/>
    <property type="match status" value="1"/>
</dbReference>
<dbReference type="EMBL" id="JAVRRT010000012">
    <property type="protein sequence ID" value="KAK5167072.1"/>
    <property type="molecule type" value="Genomic_DNA"/>
</dbReference>
<accession>A0AAV9P304</accession>
<comment type="caution">
    <text evidence="2">The sequence shown here is derived from an EMBL/GenBank/DDBJ whole genome shotgun (WGS) entry which is preliminary data.</text>
</comment>
<proteinExistence type="predicted"/>
<evidence type="ECO:0000313" key="2">
    <source>
        <dbReference type="EMBL" id="KAK5167072.1"/>
    </source>
</evidence>
<dbReference type="GeneID" id="89929137"/>